<dbReference type="InterPro" id="IPR020568">
    <property type="entry name" value="Ribosomal_Su5_D2-typ_SF"/>
</dbReference>
<evidence type="ECO:0000256" key="7">
    <source>
        <dbReference type="ARBA" id="ARBA00022723"/>
    </source>
</evidence>
<comment type="pathway">
    <text evidence="17 18">Isoprenoid biosynthesis; isopentenyl diphosphate biosynthesis via mevalonate pathway; isopentenyl diphosphate from (R)-mevalonate: step 1/3.</text>
</comment>
<keyword evidence="9 18" id="KW-0418">Kinase</keyword>
<evidence type="ECO:0000256" key="3">
    <source>
        <dbReference type="ARBA" id="ARBA00012103"/>
    </source>
</evidence>
<dbReference type="PRINTS" id="PR00959">
    <property type="entry name" value="MEVGALKINASE"/>
</dbReference>
<dbReference type="InterPro" id="IPR014721">
    <property type="entry name" value="Ribsml_uS5_D2-typ_fold_subgr"/>
</dbReference>
<dbReference type="OMA" id="LMDFNHG"/>
<evidence type="ECO:0000256" key="1">
    <source>
        <dbReference type="ARBA" id="ARBA00004496"/>
    </source>
</evidence>
<comment type="similarity">
    <text evidence="2 18">Belongs to the GHMP kinase family. Mevalonate kinase subfamily.</text>
</comment>
<dbReference type="FunFam" id="3.30.70.890:FF:000003">
    <property type="entry name" value="Mevalonate kinase"/>
    <property type="match status" value="1"/>
</dbReference>
<evidence type="ECO:0000259" key="19">
    <source>
        <dbReference type="Pfam" id="PF08544"/>
    </source>
</evidence>
<evidence type="ECO:0000256" key="18">
    <source>
        <dbReference type="RuleBase" id="RU363087"/>
    </source>
</evidence>
<keyword evidence="4 18" id="KW-0963">Cytoplasm</keyword>
<evidence type="ECO:0000256" key="2">
    <source>
        <dbReference type="ARBA" id="ARBA00006495"/>
    </source>
</evidence>
<organism evidence="20 21">
    <name type="scientific">Zootermopsis nevadensis</name>
    <name type="common">Dampwood termite</name>
    <dbReference type="NCBI Taxonomy" id="136037"/>
    <lineage>
        <taxon>Eukaryota</taxon>
        <taxon>Metazoa</taxon>
        <taxon>Ecdysozoa</taxon>
        <taxon>Arthropoda</taxon>
        <taxon>Hexapoda</taxon>
        <taxon>Insecta</taxon>
        <taxon>Pterygota</taxon>
        <taxon>Neoptera</taxon>
        <taxon>Polyneoptera</taxon>
        <taxon>Dictyoptera</taxon>
        <taxon>Blattodea</taxon>
        <taxon>Blattoidea</taxon>
        <taxon>Termitoidae</taxon>
        <taxon>Termopsidae</taxon>
        <taxon>Zootermopsis</taxon>
    </lineage>
</organism>
<evidence type="ECO:0000256" key="14">
    <source>
        <dbReference type="ARBA" id="ARBA00023098"/>
    </source>
</evidence>
<evidence type="ECO:0000256" key="15">
    <source>
        <dbReference type="ARBA" id="ARBA00023166"/>
    </source>
</evidence>
<dbReference type="SUPFAM" id="SSF55060">
    <property type="entry name" value="GHMP Kinase, C-terminal domain"/>
    <property type="match status" value="1"/>
</dbReference>
<dbReference type="UniPathway" id="UPA00057">
    <property type="reaction ID" value="UER00098"/>
</dbReference>
<evidence type="ECO:0000256" key="4">
    <source>
        <dbReference type="ARBA" id="ARBA00022490"/>
    </source>
</evidence>
<keyword evidence="13 18" id="KW-0756">Sterol biosynthesis</keyword>
<dbReference type="NCBIfam" id="TIGR00549">
    <property type="entry name" value="mevalon_kin"/>
    <property type="match status" value="1"/>
</dbReference>
<evidence type="ECO:0000256" key="11">
    <source>
        <dbReference type="ARBA" id="ARBA00022842"/>
    </source>
</evidence>
<keyword evidence="8 18" id="KW-0547">Nucleotide-binding</keyword>
<dbReference type="OrthoDB" id="1652964at2759"/>
<dbReference type="Gene3D" id="3.30.70.890">
    <property type="entry name" value="GHMP kinase, C-terminal domain"/>
    <property type="match status" value="1"/>
</dbReference>
<evidence type="ECO:0000256" key="5">
    <source>
        <dbReference type="ARBA" id="ARBA00022516"/>
    </source>
</evidence>
<dbReference type="SUPFAM" id="SSF54211">
    <property type="entry name" value="Ribosomal protein S5 domain 2-like"/>
    <property type="match status" value="1"/>
</dbReference>
<sequence>MVPVKHPLAFTVSAPGKVILHGEHSVVHGKTALAASLNLRTKVTLKETDSIDGNISLDLPNIDLKHVYAVLELNNVFLSKLPPLLNGSQCDFNLCNPELINTRKFIETLREYVLKSLKLEQLPFQQECALITFLFLYTGIFCSVNIQIQPFIIEVVSDLAVGSGAGSSAAFSVCLSAVLIHYIRSKISLSGITSKNISKEGYKDMEMTVDDLTMFSAKEKELISRWSLIGEKIMHGNPSGIDNVVCTFGSIVKFRKGAEGQGPLLERVQGTAKLKILLVDSGVRRDTAGMVAKVSERLKHYPEVVQSTLDAMDGIAIAAADILTQLGESDAKNDDALEQQNSLHTKLEELVDMNQALLKALGVSHPSLDRICSTVSKCGLHAKLTGAGGGGYAFILLPVCSSKQTKVQQVKLRLQQKGFVCTETELGSAGVTVSNLI</sequence>
<dbReference type="STRING" id="136037.A0A067RSI1"/>
<evidence type="ECO:0000256" key="17">
    <source>
        <dbReference type="ARBA" id="ARBA00029438"/>
    </source>
</evidence>
<dbReference type="PANTHER" id="PTHR43290">
    <property type="entry name" value="MEVALONATE KINASE"/>
    <property type="match status" value="1"/>
</dbReference>
<evidence type="ECO:0000313" key="21">
    <source>
        <dbReference type="Proteomes" id="UP000027135"/>
    </source>
</evidence>
<dbReference type="eggNOG" id="KOG1511">
    <property type="taxonomic scope" value="Eukaryota"/>
</dbReference>
<dbReference type="Gene3D" id="3.30.230.10">
    <property type="match status" value="1"/>
</dbReference>
<comment type="subcellular location">
    <subcellularLocation>
        <location evidence="1 18">Cytoplasm</location>
    </subcellularLocation>
</comment>
<accession>A0A067RSI1</accession>
<reference evidence="20 21" key="1">
    <citation type="journal article" date="2014" name="Nat. Commun.">
        <title>Molecular traces of alternative social organization in a termite genome.</title>
        <authorList>
            <person name="Terrapon N."/>
            <person name="Li C."/>
            <person name="Robertson H.M."/>
            <person name="Ji L."/>
            <person name="Meng X."/>
            <person name="Booth W."/>
            <person name="Chen Z."/>
            <person name="Childers C.P."/>
            <person name="Glastad K.M."/>
            <person name="Gokhale K."/>
            <person name="Gowin J."/>
            <person name="Gronenberg W."/>
            <person name="Hermansen R.A."/>
            <person name="Hu H."/>
            <person name="Hunt B.G."/>
            <person name="Huylmans A.K."/>
            <person name="Khalil S.M."/>
            <person name="Mitchell R.D."/>
            <person name="Munoz-Torres M.C."/>
            <person name="Mustard J.A."/>
            <person name="Pan H."/>
            <person name="Reese J.T."/>
            <person name="Scharf M.E."/>
            <person name="Sun F."/>
            <person name="Vogel H."/>
            <person name="Xiao J."/>
            <person name="Yang W."/>
            <person name="Yang Z."/>
            <person name="Yang Z."/>
            <person name="Zhou J."/>
            <person name="Zhu J."/>
            <person name="Brent C.S."/>
            <person name="Elsik C.G."/>
            <person name="Goodisman M.A."/>
            <person name="Liberles D.A."/>
            <person name="Roe R.M."/>
            <person name="Vargo E.L."/>
            <person name="Vilcinskas A."/>
            <person name="Wang J."/>
            <person name="Bornberg-Bauer E."/>
            <person name="Korb J."/>
            <person name="Zhang G."/>
            <person name="Liebig J."/>
        </authorList>
    </citation>
    <scope>NUCLEOTIDE SEQUENCE [LARGE SCALE GENOMIC DNA]</scope>
    <source>
        <tissue evidence="20">Whole organism</tissue>
    </source>
</reference>
<evidence type="ECO:0000256" key="6">
    <source>
        <dbReference type="ARBA" id="ARBA00022679"/>
    </source>
</evidence>
<evidence type="ECO:0000313" key="20">
    <source>
        <dbReference type="EMBL" id="KDR23770.1"/>
    </source>
</evidence>
<dbReference type="GO" id="GO:0005524">
    <property type="term" value="F:ATP binding"/>
    <property type="evidence" value="ECO:0007669"/>
    <property type="project" value="UniProtKB-KW"/>
</dbReference>
<protein>
    <recommendedName>
        <fullName evidence="3 18">Mevalonate kinase</fullName>
        <shortName evidence="18">MK</shortName>
        <ecNumber evidence="3 18">2.7.1.36</ecNumber>
    </recommendedName>
</protein>
<dbReference type="FunCoup" id="A0A067RSI1">
    <property type="interactions" value="1291"/>
</dbReference>
<keyword evidence="21" id="KW-1185">Reference proteome</keyword>
<evidence type="ECO:0000256" key="9">
    <source>
        <dbReference type="ARBA" id="ARBA00022777"/>
    </source>
</evidence>
<evidence type="ECO:0000256" key="10">
    <source>
        <dbReference type="ARBA" id="ARBA00022840"/>
    </source>
</evidence>
<dbReference type="InterPro" id="IPR006205">
    <property type="entry name" value="Mev_gal_kin"/>
</dbReference>
<keyword evidence="15 18" id="KW-1207">Sterol metabolism</keyword>
<dbReference type="AlphaFoldDB" id="A0A067RSI1"/>
<evidence type="ECO:0000256" key="12">
    <source>
        <dbReference type="ARBA" id="ARBA00022955"/>
    </source>
</evidence>
<proteinExistence type="inferred from homology"/>
<dbReference type="GO" id="GO:0019287">
    <property type="term" value="P:isopentenyl diphosphate biosynthetic process, mevalonate pathway"/>
    <property type="evidence" value="ECO:0007669"/>
    <property type="project" value="UniProtKB-UniPathway"/>
</dbReference>
<keyword evidence="7" id="KW-0479">Metal-binding</keyword>
<dbReference type="GO" id="GO:0006695">
    <property type="term" value="P:cholesterol biosynthetic process"/>
    <property type="evidence" value="ECO:0007669"/>
    <property type="project" value="TreeGrafter"/>
</dbReference>
<dbReference type="Proteomes" id="UP000027135">
    <property type="component" value="Unassembled WGS sequence"/>
</dbReference>
<evidence type="ECO:0000256" key="16">
    <source>
        <dbReference type="ARBA" id="ARBA00023221"/>
    </source>
</evidence>
<dbReference type="GO" id="GO:0005829">
    <property type="term" value="C:cytosol"/>
    <property type="evidence" value="ECO:0007669"/>
    <property type="project" value="TreeGrafter"/>
</dbReference>
<keyword evidence="11" id="KW-0460">Magnesium</keyword>
<evidence type="ECO:0000256" key="8">
    <source>
        <dbReference type="ARBA" id="ARBA00022741"/>
    </source>
</evidence>
<gene>
    <name evidence="20" type="ORF">L798_11772</name>
</gene>
<name>A0A067RSI1_ZOONE</name>
<keyword evidence="6 18" id="KW-0808">Transferase</keyword>
<dbReference type="Pfam" id="PF08544">
    <property type="entry name" value="GHMP_kinases_C"/>
    <property type="match status" value="1"/>
</dbReference>
<evidence type="ECO:0000256" key="13">
    <source>
        <dbReference type="ARBA" id="ARBA00023011"/>
    </source>
</evidence>
<keyword evidence="10 18" id="KW-0067">ATP-binding</keyword>
<dbReference type="EMBL" id="KK852445">
    <property type="protein sequence ID" value="KDR23770.1"/>
    <property type="molecule type" value="Genomic_DNA"/>
</dbReference>
<dbReference type="GO" id="GO:0004496">
    <property type="term" value="F:mevalonate kinase activity"/>
    <property type="evidence" value="ECO:0007669"/>
    <property type="project" value="UniProtKB-EC"/>
</dbReference>
<dbReference type="InterPro" id="IPR036554">
    <property type="entry name" value="GHMP_kinase_C_sf"/>
</dbReference>
<dbReference type="EC" id="2.7.1.36" evidence="3 18"/>
<keyword evidence="12 18" id="KW-0752">Steroid biosynthesis</keyword>
<dbReference type="InterPro" id="IPR013750">
    <property type="entry name" value="GHMP_kinase_C_dom"/>
</dbReference>
<comment type="catalytic activity">
    <reaction evidence="18">
        <text>(R)-mevalonate + ATP = (R)-5-phosphomevalonate + ADP + H(+)</text>
        <dbReference type="Rhea" id="RHEA:17065"/>
        <dbReference type="ChEBI" id="CHEBI:15378"/>
        <dbReference type="ChEBI" id="CHEBI:30616"/>
        <dbReference type="ChEBI" id="CHEBI:36464"/>
        <dbReference type="ChEBI" id="CHEBI:58146"/>
        <dbReference type="ChEBI" id="CHEBI:456216"/>
        <dbReference type="EC" id="2.7.1.36"/>
    </reaction>
</comment>
<keyword evidence="16 18" id="KW-0753">Steroid metabolism</keyword>
<dbReference type="GO" id="GO:0046872">
    <property type="term" value="F:metal ion binding"/>
    <property type="evidence" value="ECO:0007669"/>
    <property type="project" value="UniProtKB-KW"/>
</dbReference>
<dbReference type="PANTHER" id="PTHR43290:SF2">
    <property type="entry name" value="MEVALONATE KINASE"/>
    <property type="match status" value="1"/>
</dbReference>
<keyword evidence="5 18" id="KW-0444">Lipid biosynthesis</keyword>
<keyword evidence="14 18" id="KW-0443">Lipid metabolism</keyword>
<dbReference type="InParanoid" id="A0A067RSI1"/>
<feature type="domain" description="GHMP kinase C-terminal" evidence="19">
    <location>
        <begin position="345"/>
        <end position="417"/>
    </location>
</feature>